<dbReference type="GO" id="GO:0051881">
    <property type="term" value="P:regulation of mitochondrial membrane potential"/>
    <property type="evidence" value="ECO:0007669"/>
    <property type="project" value="TreeGrafter"/>
</dbReference>
<protein>
    <submittedName>
        <fullName evidence="2">Uncharacterized protein</fullName>
    </submittedName>
</protein>
<dbReference type="AlphaFoldDB" id="G0NAC0"/>
<dbReference type="InParanoid" id="G0NAC0"/>
<proteinExistence type="predicted"/>
<keyword evidence="3" id="KW-1185">Reference proteome</keyword>
<dbReference type="HOGENOM" id="CLU_2028822_0_0_1"/>
<dbReference type="OrthoDB" id="9025707at2759"/>
<gene>
    <name evidence="2" type="ORF">CAEBREN_26014</name>
</gene>
<dbReference type="EMBL" id="GL379854">
    <property type="protein sequence ID" value="EGT56133.1"/>
    <property type="molecule type" value="Genomic_DNA"/>
</dbReference>
<sequence length="130" mass="14831">MGLTGSKRKEDAPASTTMGSPQKSKENMVGRVKRAARPDEMIAKYAEVLKTRGILPEYFLVHEAKSSQYIDEDGDVANEFYQETMSDGEKRRLCRLMKNLRPKGKERYAIPRLKSDIPVVIWEVEPPRST</sequence>
<evidence type="ECO:0000313" key="3">
    <source>
        <dbReference type="Proteomes" id="UP000008068"/>
    </source>
</evidence>
<dbReference type="eggNOG" id="ENOG502S21H">
    <property type="taxonomic scope" value="Eukaryota"/>
</dbReference>
<evidence type="ECO:0000256" key="1">
    <source>
        <dbReference type="SAM" id="MobiDB-lite"/>
    </source>
</evidence>
<feature type="region of interest" description="Disordered" evidence="1">
    <location>
        <begin position="1"/>
        <end position="33"/>
    </location>
</feature>
<dbReference type="Pfam" id="PF15000">
    <property type="entry name" value="TUSC2"/>
    <property type="match status" value="1"/>
</dbReference>
<organism evidence="3">
    <name type="scientific">Caenorhabditis brenneri</name>
    <name type="common">Nematode worm</name>
    <dbReference type="NCBI Taxonomy" id="135651"/>
    <lineage>
        <taxon>Eukaryota</taxon>
        <taxon>Metazoa</taxon>
        <taxon>Ecdysozoa</taxon>
        <taxon>Nematoda</taxon>
        <taxon>Chromadorea</taxon>
        <taxon>Rhabditida</taxon>
        <taxon>Rhabditina</taxon>
        <taxon>Rhabditomorpha</taxon>
        <taxon>Rhabditoidea</taxon>
        <taxon>Rhabditidae</taxon>
        <taxon>Peloderinae</taxon>
        <taxon>Caenorhabditis</taxon>
    </lineage>
</organism>
<dbReference type="Proteomes" id="UP000008068">
    <property type="component" value="Unassembled WGS sequence"/>
</dbReference>
<dbReference type="FunCoup" id="G0NAC0">
    <property type="interactions" value="898"/>
</dbReference>
<dbReference type="InterPro" id="IPR029393">
    <property type="entry name" value="FUS1"/>
</dbReference>
<dbReference type="PANTHER" id="PTHR15453">
    <property type="entry name" value="TUMOR SUPPRESSOR CANDIDATE 2"/>
    <property type="match status" value="1"/>
</dbReference>
<name>G0NAC0_CAEBE</name>
<evidence type="ECO:0000313" key="2">
    <source>
        <dbReference type="EMBL" id="EGT56133.1"/>
    </source>
</evidence>
<dbReference type="OMA" id="YAIPRLK"/>
<reference evidence="3" key="1">
    <citation type="submission" date="2011-07" db="EMBL/GenBank/DDBJ databases">
        <authorList>
            <consortium name="Caenorhabditis brenneri Sequencing and Analysis Consortium"/>
            <person name="Wilson R.K."/>
        </authorList>
    </citation>
    <scope>NUCLEOTIDE SEQUENCE [LARGE SCALE GENOMIC DNA]</scope>
    <source>
        <strain evidence="3">PB2801</strain>
    </source>
</reference>
<accession>G0NAC0</accession>
<dbReference type="GO" id="GO:0005739">
    <property type="term" value="C:mitochondrion"/>
    <property type="evidence" value="ECO:0007669"/>
    <property type="project" value="TreeGrafter"/>
</dbReference>
<dbReference type="PANTHER" id="PTHR15453:SF8">
    <property type="entry name" value="TUMOR SUPPRESSOR CANDIDATE 2"/>
    <property type="match status" value="1"/>
</dbReference>